<evidence type="ECO:0000259" key="6">
    <source>
        <dbReference type="Pfam" id="PF05175"/>
    </source>
</evidence>
<keyword evidence="1 5" id="KW-0489">Methyltransferase</keyword>
<evidence type="ECO:0000313" key="9">
    <source>
        <dbReference type="Proteomes" id="UP000294746"/>
    </source>
</evidence>
<feature type="domain" description="Release factor glutamine methyltransferase N-terminal" evidence="7">
    <location>
        <begin position="9"/>
        <end position="79"/>
    </location>
</feature>
<feature type="domain" description="Methyltransferase small" evidence="6">
    <location>
        <begin position="119"/>
        <end position="202"/>
    </location>
</feature>
<feature type="binding site" evidence="5">
    <location>
        <begin position="196"/>
        <end position="199"/>
    </location>
    <ligand>
        <name>substrate</name>
    </ligand>
</feature>
<comment type="similarity">
    <text evidence="5">Belongs to the protein N5-glutamine methyltransferase family. PrmC subfamily.</text>
</comment>
<proteinExistence type="inferred from homology"/>
<evidence type="ECO:0000259" key="7">
    <source>
        <dbReference type="Pfam" id="PF17827"/>
    </source>
</evidence>
<evidence type="ECO:0000256" key="5">
    <source>
        <dbReference type="HAMAP-Rule" id="MF_02126"/>
    </source>
</evidence>
<dbReference type="Pfam" id="PF05175">
    <property type="entry name" value="MTS"/>
    <property type="match status" value="1"/>
</dbReference>
<evidence type="ECO:0000313" key="8">
    <source>
        <dbReference type="EMBL" id="TCP69496.1"/>
    </source>
</evidence>
<dbReference type="SUPFAM" id="SSF53335">
    <property type="entry name" value="S-adenosyl-L-methionine-dependent methyltransferases"/>
    <property type="match status" value="1"/>
</dbReference>
<comment type="caution">
    <text evidence="8">The sequence shown here is derived from an EMBL/GenBank/DDBJ whole genome shotgun (WGS) entry which is preliminary data.</text>
</comment>
<evidence type="ECO:0000256" key="2">
    <source>
        <dbReference type="ARBA" id="ARBA00022679"/>
    </source>
</evidence>
<dbReference type="InterPro" id="IPR040758">
    <property type="entry name" value="PrmC_N"/>
</dbReference>
<keyword evidence="9" id="KW-1185">Reference proteome</keyword>
<dbReference type="CDD" id="cd02440">
    <property type="entry name" value="AdoMet_MTases"/>
    <property type="match status" value="1"/>
</dbReference>
<comment type="caution">
    <text evidence="5">Lacks conserved residue(s) required for the propagation of feature annotation.</text>
</comment>
<comment type="function">
    <text evidence="5">Methylates the class 1 translation termination release factors RF1/PrfA and RF2/PrfB on the glutamine residue of the universally conserved GGQ motif.</text>
</comment>
<accession>A0A4R2S0K7</accession>
<sequence>MHTGQTIREAFAGASSFLRERGSDSPEFEAELLLRRLLGLNRTGLFMKMVEPFPADVALQWNKWLERRAGGEPIQYIVGDQEFYGRVYAVSPSVLIPRPETELLVEGVLQEGKSLFGDEEVRVAEVGTGSGCISISLALEAPKWAVTTVDLSSEALEVARRNATSYDVLERVTFMQGNLVEPLISQRDQFQIFVSNPPYISSDEMLGLEKQVRDFEPHLALHGGDDGLNPYRLLCRDLCSWPNLRLVAFEIGASQGAEVERLVQSIPSISKTEIRQDYAGLDRMVFGWRHR</sequence>
<dbReference type="InterPro" id="IPR004556">
    <property type="entry name" value="HemK-like"/>
</dbReference>
<keyword evidence="2 5" id="KW-0808">Transferase</keyword>
<dbReference type="GO" id="GO:0102559">
    <property type="term" value="F:peptide chain release factor N(5)-glutamine methyltransferase activity"/>
    <property type="evidence" value="ECO:0007669"/>
    <property type="project" value="UniProtKB-EC"/>
</dbReference>
<dbReference type="AlphaFoldDB" id="A0A4R2S0K7"/>
<dbReference type="EMBL" id="SLXV01000008">
    <property type="protein sequence ID" value="TCP69496.1"/>
    <property type="molecule type" value="Genomic_DNA"/>
</dbReference>
<dbReference type="Gene3D" id="3.40.50.150">
    <property type="entry name" value="Vaccinia Virus protein VP39"/>
    <property type="match status" value="1"/>
</dbReference>
<feature type="binding site" evidence="5">
    <location>
        <begin position="127"/>
        <end position="131"/>
    </location>
    <ligand>
        <name>S-adenosyl-L-methionine</name>
        <dbReference type="ChEBI" id="CHEBI:59789"/>
    </ligand>
</feature>
<dbReference type="RefSeq" id="WP_131848272.1">
    <property type="nucleotide sequence ID" value="NZ_SLXV01000008.1"/>
</dbReference>
<dbReference type="InterPro" id="IPR050320">
    <property type="entry name" value="N5-glutamine_MTase"/>
</dbReference>
<gene>
    <name evidence="5" type="primary">prmC</name>
    <name evidence="8" type="ORF">EDD57_10865</name>
</gene>
<dbReference type="Proteomes" id="UP000294746">
    <property type="component" value="Unassembled WGS sequence"/>
</dbReference>
<dbReference type="PANTHER" id="PTHR18895:SF74">
    <property type="entry name" value="MTRF1L RELEASE FACTOR GLUTAMINE METHYLTRANSFERASE"/>
    <property type="match status" value="1"/>
</dbReference>
<name>A0A4R2S0K7_9BACL</name>
<evidence type="ECO:0000256" key="4">
    <source>
        <dbReference type="ARBA" id="ARBA00048391"/>
    </source>
</evidence>
<dbReference type="NCBIfam" id="TIGR00536">
    <property type="entry name" value="hemK_fam"/>
    <property type="match status" value="1"/>
</dbReference>
<dbReference type="InterPro" id="IPR029063">
    <property type="entry name" value="SAM-dependent_MTases_sf"/>
</dbReference>
<dbReference type="PANTHER" id="PTHR18895">
    <property type="entry name" value="HEMK METHYLTRANSFERASE"/>
    <property type="match status" value="1"/>
</dbReference>
<dbReference type="Gene3D" id="1.10.8.10">
    <property type="entry name" value="DNA helicase RuvA subunit, C-terminal domain"/>
    <property type="match status" value="1"/>
</dbReference>
<protein>
    <recommendedName>
        <fullName evidence="5">Release factor glutamine methyltransferase</fullName>
        <shortName evidence="5">RF MTase</shortName>
        <ecNumber evidence="5">2.1.1.297</ecNumber>
    </recommendedName>
    <alternativeName>
        <fullName evidence="5">N5-glutamine methyltransferase PrmC</fullName>
    </alternativeName>
    <alternativeName>
        <fullName evidence="5">Protein-(glutamine-N5) MTase PrmC</fullName>
    </alternativeName>
    <alternativeName>
        <fullName evidence="5">Protein-glutamine N-methyltransferase PrmC</fullName>
    </alternativeName>
</protein>
<comment type="catalytic activity">
    <reaction evidence="4 5">
        <text>L-glutaminyl-[peptide chain release factor] + S-adenosyl-L-methionine = N(5)-methyl-L-glutaminyl-[peptide chain release factor] + S-adenosyl-L-homocysteine + H(+)</text>
        <dbReference type="Rhea" id="RHEA:42896"/>
        <dbReference type="Rhea" id="RHEA-COMP:10271"/>
        <dbReference type="Rhea" id="RHEA-COMP:10272"/>
        <dbReference type="ChEBI" id="CHEBI:15378"/>
        <dbReference type="ChEBI" id="CHEBI:30011"/>
        <dbReference type="ChEBI" id="CHEBI:57856"/>
        <dbReference type="ChEBI" id="CHEBI:59789"/>
        <dbReference type="ChEBI" id="CHEBI:61891"/>
        <dbReference type="EC" id="2.1.1.297"/>
    </reaction>
</comment>
<organism evidence="8 9">
    <name type="scientific">Baia soyae</name>
    <dbReference type="NCBI Taxonomy" id="1544746"/>
    <lineage>
        <taxon>Bacteria</taxon>
        <taxon>Bacillati</taxon>
        <taxon>Bacillota</taxon>
        <taxon>Bacilli</taxon>
        <taxon>Bacillales</taxon>
        <taxon>Thermoactinomycetaceae</taxon>
        <taxon>Baia</taxon>
    </lineage>
</organism>
<dbReference type="GO" id="GO:0032259">
    <property type="term" value="P:methylation"/>
    <property type="evidence" value="ECO:0007669"/>
    <property type="project" value="UniProtKB-KW"/>
</dbReference>
<dbReference type="InterPro" id="IPR019874">
    <property type="entry name" value="RF_methyltr_PrmC"/>
</dbReference>
<dbReference type="InterPro" id="IPR007848">
    <property type="entry name" value="Small_mtfrase_dom"/>
</dbReference>
<dbReference type="NCBIfam" id="TIGR03534">
    <property type="entry name" value="RF_mod_PrmC"/>
    <property type="match status" value="1"/>
</dbReference>
<reference evidence="8 9" key="1">
    <citation type="submission" date="2019-03" db="EMBL/GenBank/DDBJ databases">
        <title>Genomic Encyclopedia of Type Strains, Phase IV (KMG-IV): sequencing the most valuable type-strain genomes for metagenomic binning, comparative biology and taxonomic classification.</title>
        <authorList>
            <person name="Goeker M."/>
        </authorList>
    </citation>
    <scope>NUCLEOTIDE SEQUENCE [LARGE SCALE GENOMIC DNA]</scope>
    <source>
        <strain evidence="8 9">DSM 46831</strain>
    </source>
</reference>
<feature type="binding site" evidence="5">
    <location>
        <position position="196"/>
    </location>
    <ligand>
        <name>S-adenosyl-L-methionine</name>
        <dbReference type="ChEBI" id="CHEBI:59789"/>
    </ligand>
</feature>
<dbReference type="OrthoDB" id="9800643at2"/>
<keyword evidence="3 5" id="KW-0949">S-adenosyl-L-methionine</keyword>
<dbReference type="HAMAP" id="MF_02126">
    <property type="entry name" value="RF_methyltr_PrmC"/>
    <property type="match status" value="1"/>
</dbReference>
<dbReference type="EC" id="2.1.1.297" evidence="5"/>
<evidence type="ECO:0000256" key="3">
    <source>
        <dbReference type="ARBA" id="ARBA00022691"/>
    </source>
</evidence>
<evidence type="ECO:0000256" key="1">
    <source>
        <dbReference type="ARBA" id="ARBA00022603"/>
    </source>
</evidence>
<feature type="binding site" evidence="5">
    <location>
        <position position="150"/>
    </location>
    <ligand>
        <name>S-adenosyl-L-methionine</name>
        <dbReference type="ChEBI" id="CHEBI:59789"/>
    </ligand>
</feature>
<dbReference type="Pfam" id="PF17827">
    <property type="entry name" value="PrmC_N"/>
    <property type="match status" value="1"/>
</dbReference>